<dbReference type="InterPro" id="IPR016169">
    <property type="entry name" value="FAD-bd_PCMH_sub2"/>
</dbReference>
<dbReference type="InterPro" id="IPR016164">
    <property type="entry name" value="FAD-linked_Oxase-like_C"/>
</dbReference>
<evidence type="ECO:0000256" key="9">
    <source>
        <dbReference type="ARBA" id="ARBA00023014"/>
    </source>
</evidence>
<reference evidence="13 14" key="1">
    <citation type="submission" date="2017-01" db="EMBL/GenBank/DDBJ databases">
        <title>Genome sequencing of Arcobacter sp. LPB0137.</title>
        <authorList>
            <person name="Lee G.-W."/>
            <person name="Yi H."/>
        </authorList>
    </citation>
    <scope>NUCLEOTIDE SEQUENCE [LARGE SCALE GENOMIC DNA]</scope>
    <source>
        <strain evidence="13 14">LPB0137</strain>
    </source>
</reference>
<dbReference type="InterPro" id="IPR016171">
    <property type="entry name" value="Vanillyl_alc_oxidase_C-sub2"/>
</dbReference>
<dbReference type="InterPro" id="IPR009051">
    <property type="entry name" value="Helical_ferredxn"/>
</dbReference>
<keyword evidence="14" id="KW-1185">Reference proteome</keyword>
<dbReference type="InterPro" id="IPR004017">
    <property type="entry name" value="Cys_rich_dom"/>
</dbReference>
<keyword evidence="4" id="KW-0479">Metal-binding</keyword>
<keyword evidence="3" id="KW-0285">Flavoprotein</keyword>
<dbReference type="GO" id="GO:1903457">
    <property type="term" value="P:lactate catabolic process"/>
    <property type="evidence" value="ECO:0007669"/>
    <property type="project" value="TreeGrafter"/>
</dbReference>
<dbReference type="InterPro" id="IPR006094">
    <property type="entry name" value="Oxid_FAD_bind_N"/>
</dbReference>
<dbReference type="Gene3D" id="1.10.1060.10">
    <property type="entry name" value="Alpha-helical ferredoxin"/>
    <property type="match status" value="1"/>
</dbReference>
<dbReference type="InterPro" id="IPR004113">
    <property type="entry name" value="FAD-bd_oxidored_4_C"/>
</dbReference>
<evidence type="ECO:0000256" key="5">
    <source>
        <dbReference type="ARBA" id="ARBA00022827"/>
    </source>
</evidence>
<dbReference type="SUPFAM" id="SSF56176">
    <property type="entry name" value="FAD-binding/transporter-associated domain-like"/>
    <property type="match status" value="1"/>
</dbReference>
<dbReference type="Proteomes" id="UP000186074">
    <property type="component" value="Chromosome"/>
</dbReference>
<proteinExistence type="inferred from homology"/>
<dbReference type="RefSeq" id="WP_076082780.1">
    <property type="nucleotide sequence ID" value="NZ_CP019070.1"/>
</dbReference>
<dbReference type="SUPFAM" id="SSF55103">
    <property type="entry name" value="FAD-linked oxidases, C-terminal domain"/>
    <property type="match status" value="1"/>
</dbReference>
<name>A0A1P8KIL5_9BACT</name>
<dbReference type="Gene3D" id="1.10.45.10">
    <property type="entry name" value="Vanillyl-alcohol Oxidase, Chain A, domain 4"/>
    <property type="match status" value="1"/>
</dbReference>
<evidence type="ECO:0000259" key="11">
    <source>
        <dbReference type="PROSITE" id="PS51379"/>
    </source>
</evidence>
<dbReference type="OrthoDB" id="9811557at2"/>
<dbReference type="AlphaFoldDB" id="A0A1P8KIL5"/>
<organism evidence="13 14">
    <name type="scientific">Poseidonibacter parvus</name>
    <dbReference type="NCBI Taxonomy" id="1850254"/>
    <lineage>
        <taxon>Bacteria</taxon>
        <taxon>Pseudomonadati</taxon>
        <taxon>Campylobacterota</taxon>
        <taxon>Epsilonproteobacteria</taxon>
        <taxon>Campylobacterales</taxon>
        <taxon>Arcobacteraceae</taxon>
        <taxon>Poseidonibacter</taxon>
    </lineage>
</organism>
<dbReference type="EC" id="1.1.2.4" evidence="10"/>
<evidence type="ECO:0000259" key="12">
    <source>
        <dbReference type="PROSITE" id="PS51387"/>
    </source>
</evidence>
<dbReference type="PANTHER" id="PTHR11748">
    <property type="entry name" value="D-LACTATE DEHYDROGENASE"/>
    <property type="match status" value="1"/>
</dbReference>
<comment type="cofactor">
    <cofactor evidence="1">
        <name>FAD</name>
        <dbReference type="ChEBI" id="CHEBI:57692"/>
    </cofactor>
</comment>
<evidence type="ECO:0000256" key="4">
    <source>
        <dbReference type="ARBA" id="ARBA00022723"/>
    </source>
</evidence>
<dbReference type="Pfam" id="PF02913">
    <property type="entry name" value="FAD-oxidase_C"/>
    <property type="match status" value="1"/>
</dbReference>
<dbReference type="Gene3D" id="3.30.465.10">
    <property type="match status" value="1"/>
</dbReference>
<dbReference type="InterPro" id="IPR016167">
    <property type="entry name" value="FAD-bd_PCMH_sub1"/>
</dbReference>
<evidence type="ECO:0000313" key="14">
    <source>
        <dbReference type="Proteomes" id="UP000186074"/>
    </source>
</evidence>
<dbReference type="GO" id="GO:0004458">
    <property type="term" value="F:D-lactate dehydrogenase (cytochrome) activity"/>
    <property type="evidence" value="ECO:0007669"/>
    <property type="project" value="UniProtKB-EC"/>
</dbReference>
<evidence type="ECO:0000256" key="3">
    <source>
        <dbReference type="ARBA" id="ARBA00022630"/>
    </source>
</evidence>
<dbReference type="GO" id="GO:0051536">
    <property type="term" value="F:iron-sulfur cluster binding"/>
    <property type="evidence" value="ECO:0007669"/>
    <property type="project" value="UniProtKB-KW"/>
</dbReference>
<dbReference type="GO" id="GO:0046872">
    <property type="term" value="F:metal ion binding"/>
    <property type="evidence" value="ECO:0007669"/>
    <property type="project" value="UniProtKB-KW"/>
</dbReference>
<dbReference type="PROSITE" id="PS51387">
    <property type="entry name" value="FAD_PCMH"/>
    <property type="match status" value="1"/>
</dbReference>
<dbReference type="PROSITE" id="PS51379">
    <property type="entry name" value="4FE4S_FER_2"/>
    <property type="match status" value="2"/>
</dbReference>
<evidence type="ECO:0000256" key="7">
    <source>
        <dbReference type="ARBA" id="ARBA00023002"/>
    </source>
</evidence>
<dbReference type="InterPro" id="IPR017896">
    <property type="entry name" value="4Fe4S_Fe-S-bd"/>
</dbReference>
<keyword evidence="5" id="KW-0274">FAD</keyword>
<dbReference type="Gene3D" id="3.30.43.10">
    <property type="entry name" value="Uridine Diphospho-n-acetylenolpyruvylglucosamine Reductase, domain 2"/>
    <property type="match status" value="1"/>
</dbReference>
<dbReference type="PANTHER" id="PTHR11748:SF111">
    <property type="entry name" value="D-LACTATE DEHYDROGENASE, MITOCHONDRIAL-RELATED"/>
    <property type="match status" value="1"/>
</dbReference>
<dbReference type="GO" id="GO:0008720">
    <property type="term" value="F:D-lactate dehydrogenase (NAD+) activity"/>
    <property type="evidence" value="ECO:0007669"/>
    <property type="project" value="TreeGrafter"/>
</dbReference>
<dbReference type="STRING" id="1850254.LPB137_00220"/>
<accession>A0A1P8KIL5</accession>
<dbReference type="Gene3D" id="3.30.70.2740">
    <property type="match status" value="1"/>
</dbReference>
<keyword evidence="8" id="KW-0408">Iron</keyword>
<dbReference type="Pfam" id="PF13183">
    <property type="entry name" value="Fer4_8"/>
    <property type="match status" value="1"/>
</dbReference>
<feature type="domain" description="4Fe-4S ferredoxin-type" evidence="11">
    <location>
        <begin position="594"/>
        <end position="618"/>
    </location>
</feature>
<dbReference type="InterPro" id="IPR016166">
    <property type="entry name" value="FAD-bd_PCMH"/>
</dbReference>
<dbReference type="SUPFAM" id="SSF46548">
    <property type="entry name" value="alpha-helical ferredoxin"/>
    <property type="match status" value="1"/>
</dbReference>
<dbReference type="InterPro" id="IPR017900">
    <property type="entry name" value="4Fe4S_Fe_S_CS"/>
</dbReference>
<evidence type="ECO:0000256" key="2">
    <source>
        <dbReference type="ARBA" id="ARBA00008000"/>
    </source>
</evidence>
<dbReference type="KEGG" id="alp:LPB137_00220"/>
<dbReference type="Pfam" id="PF01565">
    <property type="entry name" value="FAD_binding_4"/>
    <property type="match status" value="1"/>
</dbReference>
<evidence type="ECO:0000256" key="1">
    <source>
        <dbReference type="ARBA" id="ARBA00001974"/>
    </source>
</evidence>
<gene>
    <name evidence="13" type="ORF">LPB137_00220</name>
</gene>
<feature type="domain" description="4Fe-4S ferredoxin-type" evidence="11">
    <location>
        <begin position="537"/>
        <end position="568"/>
    </location>
</feature>
<sequence>MLEGKYLNFYNQISKKIEKTNIFTDKLHTLAYGTDASFYRLIPKIVIKTDNAKEVQDIIELSNELELSITFRAAGTSLSGQAISDSILIVTSRKFTDFKISDDKSYISLQPALTGAQVNNLLSPYSKKIGPDPASINAAMIGGIAANNASGMCCGISQNSYKTLKSMKLIFADGTKLDTSCETSRNAFRVTHGEFLKDLKQFSQDTKNNEELRAKIERKFKIKNTCGYSLNALIDFDDEFEILEHLIIGSEGTLAFIEEITYYTVEDLKDKASALIYFKDIKEACSAVTKLKLARDDKSITVDAVELMDRAGLRSIEEDPAMPEFIKDFDENVTALLIETRAKSDEDLDIQTVQIQNLLEDFKVVRDIYFTKDVEEYTLYWKIRKGLFPAVGAVRETGTTVIIEDVAYPIECLAEATLELQDLFKKHEYSEALIFGHALEGNFHFVFTQDFADEKEIKRYDAFMNDVVHSVAVKYQGSLKAEHGTGRNMAAFIEVEWGNDAYVMMKKIKCLFDPKGLLNPGVIINDDQEAHLKNLKGMPATNEIVDKCIECGFCEPSCPSNDLSLTPRQRIVINREISRLERLGKEEEAKEYRDLYQYDGIETCATCSLCSSACPVNIDTGSLTKHLRAEQLSPRAKKTANFIANNFSMTLKGMKFGLGSANAVHKLLGTASMETVTSTMRDFSKGKIAKWNATLPKPISINTNFEQKVSSKKVVYFPSCINRTMGLSDVSVEEKQLFDVTVELLQKAGYQIIFPENLPNLCCGMPFSSKGFNEAGATKSTQLEKALVKATNNGEYPVLCDTSPCTKTMIEKFKSDLKLYEPIEFALDFLSNDLDFTPIAEPITIHTTCSSAKMGLEGKFKTLAQMCSTEVIIPADVKCCGFAGDRGFNYPELNESALRDLPKSIKNAKYAFSTSKTCEIGLSEHSGLDYNSIFYLINKCTKAKNI</sequence>
<dbReference type="InterPro" id="IPR036318">
    <property type="entry name" value="FAD-bd_PCMH-like_sf"/>
</dbReference>
<keyword evidence="6" id="KW-0809">Transit peptide</keyword>
<protein>
    <recommendedName>
        <fullName evidence="10">D-lactate dehydrogenase (cytochrome)</fullName>
        <ecNumber evidence="10">1.1.2.4</ecNumber>
    </recommendedName>
</protein>
<evidence type="ECO:0000313" key="13">
    <source>
        <dbReference type="EMBL" id="APW64364.1"/>
    </source>
</evidence>
<evidence type="ECO:0000256" key="8">
    <source>
        <dbReference type="ARBA" id="ARBA00023004"/>
    </source>
</evidence>
<dbReference type="GO" id="GO:0071949">
    <property type="term" value="F:FAD binding"/>
    <property type="evidence" value="ECO:0007669"/>
    <property type="project" value="InterPro"/>
</dbReference>
<dbReference type="EMBL" id="CP019070">
    <property type="protein sequence ID" value="APW64364.1"/>
    <property type="molecule type" value="Genomic_DNA"/>
</dbReference>
<dbReference type="PROSITE" id="PS00198">
    <property type="entry name" value="4FE4S_FER_1"/>
    <property type="match status" value="2"/>
</dbReference>
<feature type="domain" description="FAD-binding PCMH-type" evidence="12">
    <location>
        <begin position="39"/>
        <end position="267"/>
    </location>
</feature>
<evidence type="ECO:0000256" key="10">
    <source>
        <dbReference type="ARBA" id="ARBA00038897"/>
    </source>
</evidence>
<keyword evidence="7" id="KW-0560">Oxidoreductase</keyword>
<keyword evidence="9" id="KW-0411">Iron-sulfur</keyword>
<dbReference type="Pfam" id="PF02754">
    <property type="entry name" value="CCG"/>
    <property type="match status" value="2"/>
</dbReference>
<evidence type="ECO:0000256" key="6">
    <source>
        <dbReference type="ARBA" id="ARBA00022946"/>
    </source>
</evidence>
<comment type="similarity">
    <text evidence="2">Belongs to the FAD-binding oxidoreductase/transferase type 4 family.</text>
</comment>